<comment type="subcellular location">
    <subcellularLocation>
        <location evidence="1">Membrane</location>
    </subcellularLocation>
    <subcellularLocation>
        <location evidence="2">Secreted</location>
    </subcellularLocation>
</comment>
<dbReference type="GO" id="GO:0008237">
    <property type="term" value="F:metallopeptidase activity"/>
    <property type="evidence" value="ECO:0007669"/>
    <property type="project" value="UniProtKB-KW"/>
</dbReference>
<evidence type="ECO:0000259" key="9">
    <source>
        <dbReference type="Pfam" id="PF07483"/>
    </source>
</evidence>
<dbReference type="GO" id="GO:0090729">
    <property type="term" value="F:toxin activity"/>
    <property type="evidence" value="ECO:0007669"/>
    <property type="project" value="UniProtKB-KW"/>
</dbReference>
<evidence type="ECO:0000256" key="8">
    <source>
        <dbReference type="SAM" id="MobiDB-lite"/>
    </source>
</evidence>
<dbReference type="GO" id="GO:0016020">
    <property type="term" value="C:membrane"/>
    <property type="evidence" value="ECO:0007669"/>
    <property type="project" value="UniProtKB-SubCell"/>
</dbReference>
<keyword evidence="10" id="KW-0378">Hydrolase</keyword>
<dbReference type="InterPro" id="IPR011049">
    <property type="entry name" value="Serralysin-like_metalloprot_C"/>
</dbReference>
<dbReference type="InterPro" id="IPR018511">
    <property type="entry name" value="Hemolysin-typ_Ca-bd_CS"/>
</dbReference>
<feature type="region of interest" description="Disordered" evidence="8">
    <location>
        <begin position="470"/>
        <end position="493"/>
    </location>
</feature>
<dbReference type="PRINTS" id="PR00313">
    <property type="entry name" value="CABNDNGRPT"/>
</dbReference>
<evidence type="ECO:0000256" key="5">
    <source>
        <dbReference type="ARBA" id="ARBA00022737"/>
    </source>
</evidence>
<dbReference type="PANTHER" id="PTHR38340:SF1">
    <property type="entry name" value="S-LAYER PROTEIN"/>
    <property type="match status" value="1"/>
</dbReference>
<dbReference type="GO" id="GO:0005509">
    <property type="term" value="F:calcium ion binding"/>
    <property type="evidence" value="ECO:0007669"/>
    <property type="project" value="InterPro"/>
</dbReference>
<keyword evidence="10" id="KW-0482">Metalloprotease</keyword>
<keyword evidence="4" id="KW-0800">Toxin</keyword>
<gene>
    <name evidence="10" type="ORF">RCA23_c07010</name>
</gene>
<dbReference type="Gene3D" id="2.150.10.10">
    <property type="entry name" value="Serralysin-like metalloprotease, C-terminal"/>
    <property type="match status" value="2"/>
</dbReference>
<evidence type="ECO:0000256" key="1">
    <source>
        <dbReference type="ARBA" id="ARBA00004370"/>
    </source>
</evidence>
<dbReference type="Pfam" id="PF07483">
    <property type="entry name" value="W_rich_C"/>
    <property type="match status" value="2"/>
</dbReference>
<evidence type="ECO:0000256" key="3">
    <source>
        <dbReference type="ARBA" id="ARBA00022525"/>
    </source>
</evidence>
<feature type="domain" description="Tryptophan-rich" evidence="9">
    <location>
        <begin position="208"/>
        <end position="292"/>
    </location>
</feature>
<dbReference type="PANTHER" id="PTHR38340">
    <property type="entry name" value="S-LAYER PROTEIN"/>
    <property type="match status" value="1"/>
</dbReference>
<dbReference type="GO" id="GO:0005576">
    <property type="term" value="C:extracellular region"/>
    <property type="evidence" value="ECO:0007669"/>
    <property type="project" value="UniProtKB-SubCell"/>
</dbReference>
<dbReference type="Pfam" id="PF00353">
    <property type="entry name" value="HemolysinCabind"/>
    <property type="match status" value="2"/>
</dbReference>
<accession>A0AAN0VHP0</accession>
<evidence type="ECO:0000313" key="11">
    <source>
        <dbReference type="Proteomes" id="UP000028680"/>
    </source>
</evidence>
<dbReference type="Proteomes" id="UP000028680">
    <property type="component" value="Chromosome"/>
</dbReference>
<feature type="domain" description="Tryptophan-rich" evidence="9">
    <location>
        <begin position="314"/>
        <end position="401"/>
    </location>
</feature>
<keyword evidence="6" id="KW-0843">Virulence</keyword>
<reference evidence="10 11" key="1">
    <citation type="journal article" date="2014" name="ISME J.">
        <title>Adaptation of an abundant Roseobacter RCA organism to pelagic systems revealed by genomic and transcriptomic analyses.</title>
        <authorList>
            <person name="Voget S."/>
            <person name="Wemheuer B."/>
            <person name="Brinkhoff T."/>
            <person name="Vollmers J."/>
            <person name="Dietrich S."/>
            <person name="Giebel H.A."/>
            <person name="Beardsley C."/>
            <person name="Sardemann C."/>
            <person name="Bakenhus I."/>
            <person name="Billerbeck S."/>
            <person name="Daniel R."/>
            <person name="Simon M."/>
        </authorList>
    </citation>
    <scope>NUCLEOTIDE SEQUENCE [LARGE SCALE GENOMIC DNA]</scope>
    <source>
        <strain evidence="10 11">RCA23</strain>
    </source>
</reference>
<dbReference type="AlphaFoldDB" id="A0AAN0VHP0"/>
<dbReference type="InterPro" id="IPR003995">
    <property type="entry name" value="RTX_toxin_determinant-A"/>
</dbReference>
<dbReference type="EMBL" id="CP003984">
    <property type="protein sequence ID" value="AII86259.1"/>
    <property type="molecule type" value="Genomic_DNA"/>
</dbReference>
<dbReference type="InterPro" id="IPR011121">
    <property type="entry name" value="Trp-rich_dom"/>
</dbReference>
<dbReference type="PRINTS" id="PR01488">
    <property type="entry name" value="RTXTOXINA"/>
</dbReference>
<name>A0AAN0VHP0_9RHOB</name>
<keyword evidence="3" id="KW-0964">Secreted</keyword>
<evidence type="ECO:0000313" key="10">
    <source>
        <dbReference type="EMBL" id="AII86259.1"/>
    </source>
</evidence>
<evidence type="ECO:0000256" key="2">
    <source>
        <dbReference type="ARBA" id="ARBA00004613"/>
    </source>
</evidence>
<keyword evidence="7" id="KW-0472">Membrane</keyword>
<sequence length="587" mass="62428">MSSEEIAAVEKNGNYWLSASNTAYHIINPNATSLKPIESDGYYSLARGGDTFYVLDASGNSIKLDLNGRTMFDDFTGVVSQAGSTNTYTPTHVEESPFVWYWEDKILGPHPDAAFLVLASRNDVSASWDTSSFHNNNIWGFFFDETGTYQGQSDVIKLAWFPDALQRPGSQYESLFGDDLNNDGLITPGASPTNLLNISGNQHHIDDGHGGESVILKNDNVIIGPNSNAGWSATQVEKNGGHLEVLWKHPTGNKYDVWQVDTSGNFVSSIKTKLWEDELKFNQDLNGDGDTGLVTVEAIGNAHLKHGDNTINGAPQYYIVDGSNDPIGLTNGGQKGPTSYAGWSATQVIASESGGYEVLWSHTGGKHDVWKVDTSGNFESSIKANLWEDELKFGVDINLDGIDSGKKNNIYGSVGNDTFDGGAGDDIINGREGHDTLIGGEGNDWLSGDGGSGYAGNDILFGNAGNDDLRGRDGNDQIDGGTGNDQIDGGTGSDTIITGTGSDTIILRIGDGGNTSSNADIITDFTDGSDNFGLDDGLLFSQLVIVQGSGAYASDTIISKGSEYLAILQGIDATLLSDADFETVDIA</sequence>
<dbReference type="RefSeq" id="WP_052377008.1">
    <property type="nucleotide sequence ID" value="NZ_CP003984.1"/>
</dbReference>
<evidence type="ECO:0000256" key="4">
    <source>
        <dbReference type="ARBA" id="ARBA00022656"/>
    </source>
</evidence>
<evidence type="ECO:0000256" key="6">
    <source>
        <dbReference type="ARBA" id="ARBA00023026"/>
    </source>
</evidence>
<protein>
    <submittedName>
        <fullName evidence="10">Serralysin-like metalloprotease</fullName>
    </submittedName>
</protein>
<dbReference type="InterPro" id="IPR050557">
    <property type="entry name" value="RTX_toxin/Mannuronan_C5-epim"/>
</dbReference>
<keyword evidence="11" id="KW-1185">Reference proteome</keyword>
<proteinExistence type="predicted"/>
<keyword evidence="10" id="KW-0645">Protease</keyword>
<dbReference type="PROSITE" id="PS00330">
    <property type="entry name" value="HEMOLYSIN_CALCIUM"/>
    <property type="match status" value="2"/>
</dbReference>
<evidence type="ECO:0000256" key="7">
    <source>
        <dbReference type="ARBA" id="ARBA00023136"/>
    </source>
</evidence>
<dbReference type="InterPro" id="IPR001343">
    <property type="entry name" value="Hemolysn_Ca-bd"/>
</dbReference>
<organism evidence="10 11">
    <name type="scientific">Planktomarina temperata RCA23</name>
    <dbReference type="NCBI Taxonomy" id="666509"/>
    <lineage>
        <taxon>Bacteria</taxon>
        <taxon>Pseudomonadati</taxon>
        <taxon>Pseudomonadota</taxon>
        <taxon>Alphaproteobacteria</taxon>
        <taxon>Rhodobacterales</taxon>
        <taxon>Paracoccaceae</taxon>
        <taxon>Planktomarina</taxon>
    </lineage>
</organism>
<keyword evidence="5" id="KW-0677">Repeat</keyword>
<dbReference type="KEGG" id="ptp:RCA23_c07010"/>
<dbReference type="SUPFAM" id="SSF51120">
    <property type="entry name" value="beta-Roll"/>
    <property type="match status" value="1"/>
</dbReference>